<proteinExistence type="predicted"/>
<dbReference type="InterPro" id="IPR006461">
    <property type="entry name" value="PLAC_motif_containing"/>
</dbReference>
<dbReference type="NCBIfam" id="TIGR01571">
    <property type="entry name" value="A_thal_Cys_rich"/>
    <property type="match status" value="1"/>
</dbReference>
<protein>
    <submittedName>
        <fullName evidence="1">(wild Malaysian banana) hypothetical protein</fullName>
    </submittedName>
</protein>
<gene>
    <name evidence="1" type="ORF">GSMUA_100540.1</name>
</gene>
<dbReference type="AlphaFoldDB" id="A0A8D6ZMQ2"/>
<name>A0A8D6ZMQ2_MUSAM</name>
<accession>A0A8D6ZMQ2</accession>
<dbReference type="EMBL" id="HG996472">
    <property type="protein sequence ID" value="CAG1832052.1"/>
    <property type="molecule type" value="Genomic_DNA"/>
</dbReference>
<sequence>MYPSKPDAYYAPPTTGVLVTAPPGTFQVQSQAIGPWSTGLCDCCDDVGNCCITCFCPCITFGQISEIIDRGSTSCCASGALYALILCVTGCQCLYSCFYRSKLRGQYGLRAVPTASSTIASASCALSARCTESLSDAASI</sequence>
<dbReference type="Pfam" id="PF04749">
    <property type="entry name" value="PLAC8"/>
    <property type="match status" value="1"/>
</dbReference>
<evidence type="ECO:0000313" key="1">
    <source>
        <dbReference type="EMBL" id="CAG1832052.1"/>
    </source>
</evidence>
<reference evidence="1" key="1">
    <citation type="submission" date="2021-03" db="EMBL/GenBank/DDBJ databases">
        <authorList>
            <consortium name="Genoscope - CEA"/>
            <person name="William W."/>
        </authorList>
    </citation>
    <scope>NUCLEOTIDE SEQUENCE</scope>
    <source>
        <strain evidence="1">Doubled-haploid Pahang</strain>
    </source>
</reference>
<dbReference type="PANTHER" id="PTHR15907">
    <property type="entry name" value="DUF614 FAMILY PROTEIN-RELATED"/>
    <property type="match status" value="1"/>
</dbReference>
<organism evidence="1">
    <name type="scientific">Musa acuminata subsp. malaccensis</name>
    <name type="common">Wild banana</name>
    <name type="synonym">Musa malaccensis</name>
    <dbReference type="NCBI Taxonomy" id="214687"/>
    <lineage>
        <taxon>Eukaryota</taxon>
        <taxon>Viridiplantae</taxon>
        <taxon>Streptophyta</taxon>
        <taxon>Embryophyta</taxon>
        <taxon>Tracheophyta</taxon>
        <taxon>Spermatophyta</taxon>
        <taxon>Magnoliopsida</taxon>
        <taxon>Liliopsida</taxon>
        <taxon>Zingiberales</taxon>
        <taxon>Musaceae</taxon>
        <taxon>Musa</taxon>
    </lineage>
</organism>